<dbReference type="InterPro" id="IPR011256">
    <property type="entry name" value="Reg_factor_effector_dom_sf"/>
</dbReference>
<dbReference type="SMART" id="SM00871">
    <property type="entry name" value="AraC_E_bind"/>
    <property type="match status" value="1"/>
</dbReference>
<dbReference type="InterPro" id="IPR010499">
    <property type="entry name" value="AraC_E-bd"/>
</dbReference>
<proteinExistence type="predicted"/>
<name>A0ABZ2MHK4_9MICO</name>
<organism evidence="2 3">
    <name type="scientific">Janibacter alittae</name>
    <dbReference type="NCBI Taxonomy" id="3115209"/>
    <lineage>
        <taxon>Bacteria</taxon>
        <taxon>Bacillati</taxon>
        <taxon>Actinomycetota</taxon>
        <taxon>Actinomycetes</taxon>
        <taxon>Micrococcales</taxon>
        <taxon>Intrasporangiaceae</taxon>
        <taxon>Janibacter</taxon>
    </lineage>
</organism>
<feature type="domain" description="AraC effector-binding" evidence="1">
    <location>
        <begin position="13"/>
        <end position="169"/>
    </location>
</feature>
<evidence type="ECO:0000259" key="1">
    <source>
        <dbReference type="SMART" id="SM00871"/>
    </source>
</evidence>
<keyword evidence="3" id="KW-1185">Reference proteome</keyword>
<gene>
    <name evidence="2" type="ORF">V1351_00430</name>
</gene>
<evidence type="ECO:0000313" key="3">
    <source>
        <dbReference type="Proteomes" id="UP001382727"/>
    </source>
</evidence>
<protein>
    <submittedName>
        <fullName evidence="2">GyrI-like domain-containing protein</fullName>
    </submittedName>
</protein>
<reference evidence="2 3" key="1">
    <citation type="submission" date="2024-02" db="EMBL/GenBank/DDBJ databases">
        <title>Janibacter sp. nov., isolated from gut of marine sandworm.</title>
        <authorList>
            <person name="Kim B."/>
            <person name="Jun M.O."/>
            <person name="Shin N.-R."/>
        </authorList>
    </citation>
    <scope>NUCLEOTIDE SEQUENCE [LARGE SCALE GENOMIC DNA]</scope>
    <source>
        <strain evidence="2 3">A1S7</strain>
    </source>
</reference>
<evidence type="ECO:0000313" key="2">
    <source>
        <dbReference type="EMBL" id="WXB76555.1"/>
    </source>
</evidence>
<dbReference type="InterPro" id="IPR029442">
    <property type="entry name" value="GyrI-like"/>
</dbReference>
<accession>A0ABZ2MHK4</accession>
<dbReference type="RefSeq" id="WP_338749645.1">
    <property type="nucleotide sequence ID" value="NZ_CP144913.1"/>
</dbReference>
<dbReference type="Gene3D" id="3.20.80.10">
    <property type="entry name" value="Regulatory factor, effector binding domain"/>
    <property type="match status" value="1"/>
</dbReference>
<dbReference type="EMBL" id="CP144913">
    <property type="protein sequence ID" value="WXB76555.1"/>
    <property type="molecule type" value="Genomic_DNA"/>
</dbReference>
<dbReference type="SUPFAM" id="SSF55136">
    <property type="entry name" value="Probable bacterial effector-binding domain"/>
    <property type="match status" value="1"/>
</dbReference>
<sequence length="170" mass="18256">MTDTPSYHAEPHTDVTYLTAEATPTVVRVAEGVAPHEMTGIFDETFSALVPGLDDFDVTAAGPAFSLHHRLPGATMTFDLGFPVTEVLNGELEAGGITFYASTLPAGRIATISHLGGYDGLPQAWEAFMTRVAADGHHTRLPFWEVYVTEPGPDVDPSTLRTDLVTLLDD</sequence>
<dbReference type="Pfam" id="PF06445">
    <property type="entry name" value="GyrI-like"/>
    <property type="match status" value="1"/>
</dbReference>
<dbReference type="Proteomes" id="UP001382727">
    <property type="component" value="Chromosome"/>
</dbReference>